<dbReference type="AlphaFoldDB" id="A0A5A7RFK1"/>
<dbReference type="OrthoDB" id="1924990at2759"/>
<keyword evidence="1" id="KW-0436">Ligase</keyword>
<comment type="caution">
    <text evidence="1">The sequence shown here is derived from an EMBL/GenBank/DDBJ whole genome shotgun (WGS) entry which is preliminary data.</text>
</comment>
<dbReference type="GO" id="GO:0010468">
    <property type="term" value="P:regulation of gene expression"/>
    <property type="evidence" value="ECO:0007669"/>
    <property type="project" value="InterPro"/>
</dbReference>
<accession>A0A5A7RFK1</accession>
<dbReference type="InterPro" id="IPR039349">
    <property type="entry name" value="PRIN2"/>
</dbReference>
<keyword evidence="2" id="KW-1185">Reference proteome</keyword>
<evidence type="ECO:0000313" key="1">
    <source>
        <dbReference type="EMBL" id="GER55972.1"/>
    </source>
</evidence>
<organism evidence="1 2">
    <name type="scientific">Striga asiatica</name>
    <name type="common">Asiatic witchweed</name>
    <name type="synonym">Buchnera asiatica</name>
    <dbReference type="NCBI Taxonomy" id="4170"/>
    <lineage>
        <taxon>Eukaryota</taxon>
        <taxon>Viridiplantae</taxon>
        <taxon>Streptophyta</taxon>
        <taxon>Embryophyta</taxon>
        <taxon>Tracheophyta</taxon>
        <taxon>Spermatophyta</taxon>
        <taxon>Magnoliopsida</taxon>
        <taxon>eudicotyledons</taxon>
        <taxon>Gunneridae</taxon>
        <taxon>Pentapetalae</taxon>
        <taxon>asterids</taxon>
        <taxon>lamiids</taxon>
        <taxon>Lamiales</taxon>
        <taxon>Orobanchaceae</taxon>
        <taxon>Buchnereae</taxon>
        <taxon>Striga</taxon>
    </lineage>
</organism>
<gene>
    <name evidence="1" type="ORF">STAS_33673</name>
</gene>
<dbReference type="PANTHER" id="PTHR35987:SF3">
    <property type="entry name" value="PROTEIN PLASTID REDOX INSENSITIVE 2-LIKE ISOFORM X1"/>
    <property type="match status" value="1"/>
</dbReference>
<sequence length="182" mass="20232">MKYHHVHGGPQPIKMASFCSHSILRPPTSFPAKTPISGGANLCAAYINLRARMPFTTAGTLSRPLSAVSPQTYVYPDPIPEFADAETLKFRAELLKRLLREKDTFGDDLQIVVSICAEILSDFLHKDYGGPGTLPIEPFTDMMVALKEKNLPGAPLAARFSLLWAQIHVDKDWETWNSKSHK</sequence>
<protein>
    <submittedName>
        <fullName evidence="1">UDP-N-acetylmuramate--L-alanine ligase</fullName>
    </submittedName>
</protein>
<name>A0A5A7RFK1_STRAF</name>
<dbReference type="Proteomes" id="UP000325081">
    <property type="component" value="Unassembled WGS sequence"/>
</dbReference>
<dbReference type="PANTHER" id="PTHR35987">
    <property type="entry name" value="PROTEIN PLASTID REDOX INSENSITIVE 2, CHLOROPLASTIC-RELATED"/>
    <property type="match status" value="1"/>
</dbReference>
<dbReference type="GO" id="GO:0016874">
    <property type="term" value="F:ligase activity"/>
    <property type="evidence" value="ECO:0007669"/>
    <property type="project" value="UniProtKB-KW"/>
</dbReference>
<evidence type="ECO:0000313" key="2">
    <source>
        <dbReference type="Proteomes" id="UP000325081"/>
    </source>
</evidence>
<proteinExistence type="predicted"/>
<dbReference type="EMBL" id="BKCP01012403">
    <property type="protein sequence ID" value="GER55972.1"/>
    <property type="molecule type" value="Genomic_DNA"/>
</dbReference>
<reference evidence="2" key="1">
    <citation type="journal article" date="2019" name="Curr. Biol.">
        <title>Genome Sequence of Striga asiatica Provides Insight into the Evolution of Plant Parasitism.</title>
        <authorList>
            <person name="Yoshida S."/>
            <person name="Kim S."/>
            <person name="Wafula E.K."/>
            <person name="Tanskanen J."/>
            <person name="Kim Y.M."/>
            <person name="Honaas L."/>
            <person name="Yang Z."/>
            <person name="Spallek T."/>
            <person name="Conn C.E."/>
            <person name="Ichihashi Y."/>
            <person name="Cheong K."/>
            <person name="Cui S."/>
            <person name="Der J.P."/>
            <person name="Gundlach H."/>
            <person name="Jiao Y."/>
            <person name="Hori C."/>
            <person name="Ishida J.K."/>
            <person name="Kasahara H."/>
            <person name="Kiba T."/>
            <person name="Kim M.S."/>
            <person name="Koo N."/>
            <person name="Laohavisit A."/>
            <person name="Lee Y.H."/>
            <person name="Lumba S."/>
            <person name="McCourt P."/>
            <person name="Mortimer J.C."/>
            <person name="Mutuku J.M."/>
            <person name="Nomura T."/>
            <person name="Sasaki-Sekimoto Y."/>
            <person name="Seto Y."/>
            <person name="Wang Y."/>
            <person name="Wakatake T."/>
            <person name="Sakakibara H."/>
            <person name="Demura T."/>
            <person name="Yamaguchi S."/>
            <person name="Yoneyama K."/>
            <person name="Manabe R.I."/>
            <person name="Nelson D.C."/>
            <person name="Schulman A.H."/>
            <person name="Timko M.P."/>
            <person name="dePamphilis C.W."/>
            <person name="Choi D."/>
            <person name="Shirasu K."/>
        </authorList>
    </citation>
    <scope>NUCLEOTIDE SEQUENCE [LARGE SCALE GENOMIC DNA]</scope>
    <source>
        <strain evidence="2">cv. UVA1</strain>
    </source>
</reference>